<keyword evidence="5" id="KW-0808">Transferase</keyword>
<dbReference type="PROSITE" id="PS51184">
    <property type="entry name" value="JMJC"/>
    <property type="match status" value="1"/>
</dbReference>
<evidence type="ECO:0000259" key="4">
    <source>
        <dbReference type="PROSITE" id="PS51184"/>
    </source>
</evidence>
<dbReference type="GO" id="GO:0008168">
    <property type="term" value="F:methyltransferase activity"/>
    <property type="evidence" value="ECO:0007669"/>
    <property type="project" value="UniProtKB-KW"/>
</dbReference>
<dbReference type="AlphaFoldDB" id="F1KVH3"/>
<keyword evidence="3" id="KW-0539">Nucleus</keyword>
<feature type="domain" description="JmjC" evidence="4">
    <location>
        <begin position="499"/>
        <end position="728"/>
    </location>
</feature>
<organism evidence="5">
    <name type="scientific">Ascaris suum</name>
    <name type="common">Pig roundworm</name>
    <name type="synonym">Ascaris lumbricoides</name>
    <dbReference type="NCBI Taxonomy" id="6253"/>
    <lineage>
        <taxon>Eukaryota</taxon>
        <taxon>Metazoa</taxon>
        <taxon>Ecdysozoa</taxon>
        <taxon>Nematoda</taxon>
        <taxon>Chromadorea</taxon>
        <taxon>Rhabditida</taxon>
        <taxon>Spirurina</taxon>
        <taxon>Ascaridomorpha</taxon>
        <taxon>Ascaridoidea</taxon>
        <taxon>Ascarididae</taxon>
        <taxon>Ascaris</taxon>
    </lineage>
</organism>
<keyword evidence="5" id="KW-0489">Methyltransferase</keyword>
<dbReference type="SMART" id="SM00558">
    <property type="entry name" value="JmjC"/>
    <property type="match status" value="1"/>
</dbReference>
<reference evidence="5" key="1">
    <citation type="journal article" date="2011" name="Genome Res.">
        <title>Deep small RNA sequencing from the nematode Ascaris reveals conservation, functional diversification, and novel developmental profiles.</title>
        <authorList>
            <person name="Wang J."/>
            <person name="Czech B."/>
            <person name="Crunk A."/>
            <person name="Wallace A."/>
            <person name="Mitreva M."/>
            <person name="Hannon G.J."/>
            <person name="Davis R.E."/>
        </authorList>
    </citation>
    <scope>NUCLEOTIDE SEQUENCE</scope>
</reference>
<evidence type="ECO:0000256" key="2">
    <source>
        <dbReference type="ARBA" id="ARBA00022723"/>
    </source>
</evidence>
<dbReference type="PANTHER" id="PTHR12549:SF38">
    <property type="entry name" value="JMJC DOMAIN-CONTAINING HISTONE DEMETHYLASE 2, ISOFORM A"/>
    <property type="match status" value="1"/>
</dbReference>
<evidence type="ECO:0000256" key="1">
    <source>
        <dbReference type="ARBA" id="ARBA00004123"/>
    </source>
</evidence>
<dbReference type="SUPFAM" id="SSF51197">
    <property type="entry name" value="Clavaminate synthase-like"/>
    <property type="match status" value="1"/>
</dbReference>
<evidence type="ECO:0000313" key="5">
    <source>
        <dbReference type="EMBL" id="ADY41877.1"/>
    </source>
</evidence>
<evidence type="ECO:0000256" key="3">
    <source>
        <dbReference type="ARBA" id="ARBA00023242"/>
    </source>
</evidence>
<name>F1KVH3_ASCSU</name>
<dbReference type="GO" id="GO:0000785">
    <property type="term" value="C:chromatin"/>
    <property type="evidence" value="ECO:0007669"/>
    <property type="project" value="TreeGrafter"/>
</dbReference>
<sequence>MSAAKETYRCDGYGVSTSKQDHVTSEAGTSGENCNELCATQTLNEFTTKEDNEITYSDDEASVKTANKRVATEEVKCEESVLIDAKRMRHCSPENTADIIEPGCTAETVERSQVDYSESEELKFYQQLIRSLPHLKEWRLQIGPCAKFFYEPCIACWRGDEKRNNYGGCRFANRMLRRVSDPRRSRRLKLRDVLHFKKEEYVKAGIDDDEYARTAFDKRGRSSHDAQIAAYIIQCAKSAFRAVVDREESVLSNACPEDEAYFSHSYRTKQICDVCNFSVLNAHLCCVHCGIEVCPHCFDELKAGVARFAWKNLRCRSGTRHDESMFHLATFRLSFGAFKSVLVEVENQCRRYAIKNGAVCNGNHGRRRFQTEKCYCPRRSGEDEVTIEPICIIKDQMAADSYARFKAHLAVHHPVLVENVALHPKYRSELWSREAFATILARDKRLKILDSSSFGRAFVDGKRCTLEQFWQAFESRHDCSEPYLKVKDFPEGMRFVDVAPEQFKNLFEVLPFLEYTRASLKKNYSKGRLNLLNLMSGYAGAPDPGPKAYICCGLCNAPHLSSTPLHLDVSNAANFLPLVQTPRLMSHDEIAKALKKRLDIEAIEGSEQERVMRKPEKAGAIWKIFHPDDNGKIRDAIAEWKRIQGSKRREPGDAIHNQDMVVTPEMVQFFAQKGIRCRVFVQCEGDAVFVPSGAAHQVQNIHSCIKVAEDFVAAEGLDHIWRINEELRSYKGKDDLLQVDTMMYRAMRWCVATLSCCEPGVTASSLEQ</sequence>
<dbReference type="InterPro" id="IPR045109">
    <property type="entry name" value="LSDs-like"/>
</dbReference>
<dbReference type="GO" id="GO:0046872">
    <property type="term" value="F:metal ion binding"/>
    <property type="evidence" value="ECO:0007669"/>
    <property type="project" value="UniProtKB-KW"/>
</dbReference>
<dbReference type="GO" id="GO:0000118">
    <property type="term" value="C:histone deacetylase complex"/>
    <property type="evidence" value="ECO:0007669"/>
    <property type="project" value="TreeGrafter"/>
</dbReference>
<keyword evidence="2" id="KW-0479">Metal-binding</keyword>
<dbReference type="GO" id="GO:0003712">
    <property type="term" value="F:transcription coregulator activity"/>
    <property type="evidence" value="ECO:0007669"/>
    <property type="project" value="TreeGrafter"/>
</dbReference>
<dbReference type="InterPro" id="IPR003347">
    <property type="entry name" value="JmjC_dom"/>
</dbReference>
<dbReference type="PANTHER" id="PTHR12549">
    <property type="entry name" value="JMJC DOMAIN-CONTAINING HISTONE DEMETHYLATION PROTEIN"/>
    <property type="match status" value="1"/>
</dbReference>
<accession>F1KVH3</accession>
<dbReference type="Pfam" id="PF02373">
    <property type="entry name" value="JmjC"/>
    <property type="match status" value="1"/>
</dbReference>
<dbReference type="EMBL" id="JI166566">
    <property type="protein sequence ID" value="ADY41877.1"/>
    <property type="molecule type" value="mRNA"/>
</dbReference>
<dbReference type="GO" id="GO:0032454">
    <property type="term" value="F:histone H3K9 demethylase activity"/>
    <property type="evidence" value="ECO:0007669"/>
    <property type="project" value="InterPro"/>
</dbReference>
<comment type="subcellular location">
    <subcellularLocation>
        <location evidence="1">Nucleus</location>
    </subcellularLocation>
</comment>
<protein>
    <submittedName>
        <fullName evidence="5">Lysine-specific demethylase 3B</fullName>
    </submittedName>
</protein>
<dbReference type="GO" id="GO:0031490">
    <property type="term" value="F:chromatin DNA binding"/>
    <property type="evidence" value="ECO:0007669"/>
    <property type="project" value="TreeGrafter"/>
</dbReference>
<dbReference type="GO" id="GO:0032259">
    <property type="term" value="P:methylation"/>
    <property type="evidence" value="ECO:0007669"/>
    <property type="project" value="UniProtKB-KW"/>
</dbReference>
<dbReference type="Gene3D" id="2.60.120.650">
    <property type="entry name" value="Cupin"/>
    <property type="match status" value="1"/>
</dbReference>
<dbReference type="GO" id="GO:0006357">
    <property type="term" value="P:regulation of transcription by RNA polymerase II"/>
    <property type="evidence" value="ECO:0007669"/>
    <property type="project" value="TreeGrafter"/>
</dbReference>
<proteinExistence type="evidence at transcript level"/>